<dbReference type="AlphaFoldDB" id="A0AAD2V3I0"/>
<dbReference type="RefSeq" id="WP_019079576.1">
    <property type="nucleotide sequence ID" value="NZ_CHYV01000002.1"/>
</dbReference>
<organism evidence="1 2">
    <name type="scientific">Yersinia enterocolitica</name>
    <dbReference type="NCBI Taxonomy" id="630"/>
    <lineage>
        <taxon>Bacteria</taxon>
        <taxon>Pseudomonadati</taxon>
        <taxon>Pseudomonadota</taxon>
        <taxon>Gammaproteobacteria</taxon>
        <taxon>Enterobacterales</taxon>
        <taxon>Yersiniaceae</taxon>
        <taxon>Yersinia</taxon>
    </lineage>
</organism>
<reference evidence="1" key="1">
    <citation type="submission" date="2023-02" db="EMBL/GenBank/DDBJ databases">
        <authorList>
            <person name="Ashton P.M."/>
            <person name="Dallman T."/>
            <person name="Nair S."/>
            <person name="De Pinna E."/>
            <person name="Peters T."/>
            <person name="Grant K."/>
        </authorList>
    </citation>
    <scope>NUCLEOTIDE SEQUENCE</scope>
    <source>
        <strain evidence="1">01103883</strain>
    </source>
</reference>
<dbReference type="Proteomes" id="UP001182355">
    <property type="component" value="Unassembled WGS sequence"/>
</dbReference>
<gene>
    <name evidence="1" type="ORF">RSF11_003572</name>
</gene>
<dbReference type="EMBL" id="ABNAVX010000025">
    <property type="protein sequence ID" value="ELI8103831.1"/>
    <property type="molecule type" value="Genomic_DNA"/>
</dbReference>
<proteinExistence type="predicted"/>
<sequence>MDIEFGSITPVNDDTAVCVEVTIYTNDMNVENISFYLRFSVTPETTLADIKREAKANALKQMEKAIQWLSSN</sequence>
<evidence type="ECO:0000313" key="2">
    <source>
        <dbReference type="Proteomes" id="UP001182355"/>
    </source>
</evidence>
<accession>A0AAD2V3I0</accession>
<protein>
    <submittedName>
        <fullName evidence="1">Uncharacterized protein</fullName>
    </submittedName>
</protein>
<evidence type="ECO:0000313" key="1">
    <source>
        <dbReference type="EMBL" id="ELI8103831.1"/>
    </source>
</evidence>
<comment type="caution">
    <text evidence="1">The sequence shown here is derived from an EMBL/GenBank/DDBJ whole genome shotgun (WGS) entry which is preliminary data.</text>
</comment>
<name>A0AAD2V3I0_YEREN</name>